<protein>
    <submittedName>
        <fullName evidence="2">Uncharacterized protein</fullName>
    </submittedName>
</protein>
<sequence>MYNGVVESNKKRIDSHYKKKYNRSRRPSQGITPLFLRSFQRKKIKEAARDIRFFFTFWAKKTLLGCL</sequence>
<evidence type="ECO:0000313" key="2">
    <source>
        <dbReference type="EMBL" id="ELP55326.1"/>
    </source>
</evidence>
<dbReference type="Proteomes" id="UP000010932">
    <property type="component" value="Unassembled WGS sequence"/>
</dbReference>
<dbReference type="EMBL" id="ANKQ01000002">
    <property type="protein sequence ID" value="ELP55326.1"/>
    <property type="molecule type" value="Genomic_DNA"/>
</dbReference>
<comment type="caution">
    <text evidence="2">The sequence shown here is derived from an EMBL/GenBank/DDBJ whole genome shotgun (WGS) entry which is preliminary data.</text>
</comment>
<name>L7E8W5_MICAE</name>
<feature type="compositionally biased region" description="Basic residues" evidence="1">
    <location>
        <begin position="17"/>
        <end position="26"/>
    </location>
</feature>
<dbReference type="PATRIC" id="fig|1134457.3.peg.3705"/>
<proteinExistence type="predicted"/>
<feature type="region of interest" description="Disordered" evidence="1">
    <location>
        <begin position="1"/>
        <end position="28"/>
    </location>
</feature>
<gene>
    <name evidence="2" type="ORF">O53_4157</name>
</gene>
<dbReference type="AlphaFoldDB" id="L7E8W5"/>
<evidence type="ECO:0000256" key="1">
    <source>
        <dbReference type="SAM" id="MobiDB-lite"/>
    </source>
</evidence>
<accession>L7E8W5</accession>
<evidence type="ECO:0000313" key="3">
    <source>
        <dbReference type="Proteomes" id="UP000010932"/>
    </source>
</evidence>
<reference evidence="2 3" key="1">
    <citation type="journal article" date="2013" name="Genome Announc.">
        <title>Whole-Genome Sequence of Microcystis aeruginosa TAIHU98, a Nontoxic Bloom-Forming Strain Isolated from Taihu Lake, China.</title>
        <authorList>
            <person name="Yang C."/>
            <person name="Zhang W."/>
            <person name="Ren M."/>
            <person name="Song L."/>
            <person name="Li T."/>
            <person name="Zhao J."/>
        </authorList>
    </citation>
    <scope>NUCLEOTIDE SEQUENCE [LARGE SCALE GENOMIC DNA]</scope>
    <source>
        <strain evidence="2 3">TAIHU98</strain>
    </source>
</reference>
<organism evidence="2 3">
    <name type="scientific">Microcystis aeruginosa TAIHU98</name>
    <dbReference type="NCBI Taxonomy" id="1134457"/>
    <lineage>
        <taxon>Bacteria</taxon>
        <taxon>Bacillati</taxon>
        <taxon>Cyanobacteriota</taxon>
        <taxon>Cyanophyceae</taxon>
        <taxon>Oscillatoriophycideae</taxon>
        <taxon>Chroococcales</taxon>
        <taxon>Microcystaceae</taxon>
        <taxon>Microcystis</taxon>
    </lineage>
</organism>